<proteinExistence type="predicted"/>
<name>A0A0B8NIG6_9VIBR</name>
<evidence type="ECO:0000313" key="2">
    <source>
        <dbReference type="EMBL" id="GAM54480.1"/>
    </source>
</evidence>
<gene>
    <name evidence="2" type="ORF">JCM19231_4658</name>
</gene>
<evidence type="ECO:0000259" key="1">
    <source>
        <dbReference type="Pfam" id="PF13116"/>
    </source>
</evidence>
<keyword evidence="3" id="KW-1185">Reference proteome</keyword>
<dbReference type="PANTHER" id="PTHR38690:SF1">
    <property type="entry name" value="PROTEASE"/>
    <property type="match status" value="1"/>
</dbReference>
<organism evidence="2 3">
    <name type="scientific">Vibrio ishigakensis</name>
    <dbReference type="NCBI Taxonomy" id="1481914"/>
    <lineage>
        <taxon>Bacteria</taxon>
        <taxon>Pseudomonadati</taxon>
        <taxon>Pseudomonadota</taxon>
        <taxon>Gammaproteobacteria</taxon>
        <taxon>Vibrionales</taxon>
        <taxon>Vibrionaceae</taxon>
        <taxon>Vibrio</taxon>
    </lineage>
</organism>
<comment type="caution">
    <text evidence="2">The sequence shown here is derived from an EMBL/GenBank/DDBJ whole genome shotgun (WGS) entry which is preliminary data.</text>
</comment>
<dbReference type="PANTHER" id="PTHR38690">
    <property type="entry name" value="PROTEASE-RELATED"/>
    <property type="match status" value="1"/>
</dbReference>
<dbReference type="Proteomes" id="UP000031671">
    <property type="component" value="Unassembled WGS sequence"/>
</dbReference>
<dbReference type="Pfam" id="PF13116">
    <property type="entry name" value="YhdP"/>
    <property type="match status" value="1"/>
</dbReference>
<sequence>MAVLVTGLRIALPRLDAYQQEIQTWVNDASGLDFEIGSVKGFWRNTHPSLSLSDLQANLSGGVKEFSVKQVDVEFDLLQSLFALRPQVSELVVDGIHVDISGIDLFASSEEEQPSSNDGKMIRQLERLLLRQLNEFSLTNSSIVFNDIAGERREVDIERLNWLNQDRRHRAEGEVTVKDVQLNSVSVIADFTDHDGLSSISGDFYLQGKNFDITPWVKPYLAEGVEVEKGVSA</sequence>
<dbReference type="InterPro" id="IPR025263">
    <property type="entry name" value="YhdP_central"/>
</dbReference>
<protein>
    <submittedName>
        <fullName evidence="2">Possible exported protein</fullName>
    </submittedName>
</protein>
<dbReference type="EMBL" id="BBRZ01000004">
    <property type="protein sequence ID" value="GAM54480.1"/>
    <property type="molecule type" value="Genomic_DNA"/>
</dbReference>
<accession>A0A0B8NIG6</accession>
<dbReference type="InterPro" id="IPR011836">
    <property type="entry name" value="YhdP"/>
</dbReference>
<reference evidence="2 3" key="1">
    <citation type="submission" date="2015-01" db="EMBL/GenBank/DDBJ databases">
        <title>Vibrio sp. C1 JCM 19231 whole genome shotgun sequence.</title>
        <authorList>
            <person name="Sawabe T."/>
            <person name="Meirelles P."/>
            <person name="Feng G."/>
            <person name="Sayaka M."/>
            <person name="Hattori M."/>
            <person name="Ohkuma M."/>
        </authorList>
    </citation>
    <scope>NUCLEOTIDE SEQUENCE [LARGE SCALE GENOMIC DNA]</scope>
    <source>
        <strain evidence="3">JCM 19231</strain>
    </source>
</reference>
<dbReference type="AlphaFoldDB" id="A0A0B8NIG6"/>
<feature type="domain" description="YhdP central" evidence="1">
    <location>
        <begin position="2"/>
        <end position="223"/>
    </location>
</feature>
<evidence type="ECO:0000313" key="3">
    <source>
        <dbReference type="Proteomes" id="UP000031671"/>
    </source>
</evidence>
<reference evidence="2 3" key="2">
    <citation type="submission" date="2015-01" db="EMBL/GenBank/DDBJ databases">
        <authorList>
            <consortium name="NBRP consortium"/>
            <person name="Sawabe T."/>
            <person name="Meirelles P."/>
            <person name="Feng G."/>
            <person name="Sayaka M."/>
            <person name="Hattori M."/>
            <person name="Ohkuma M."/>
        </authorList>
    </citation>
    <scope>NUCLEOTIDE SEQUENCE [LARGE SCALE GENOMIC DNA]</scope>
    <source>
        <strain evidence="3">JCM 19231</strain>
    </source>
</reference>